<dbReference type="PANTHER" id="PTHR30480:SF16">
    <property type="entry name" value="GLYCOSIDE HYDROLASE FAMILY 3 DOMAIN PROTEIN"/>
    <property type="match status" value="1"/>
</dbReference>
<dbReference type="RefSeq" id="WP_079101563.1">
    <property type="nucleotide sequence ID" value="NZ_JBIRWE010000008.1"/>
</dbReference>
<sequence>MSDPERNSVANPAKRLPEALSQAVNRCLVVGFDGTAPTDELKRLIDEGLGGVILHTRNVASSDQLRILTGQLRSLREDLLISIDQEGGGIGHLVLAGGAETPGNWALGVVDDPALTADVAGVLAGNLADHGITVGYGPVADVHRESANPIVRTRAFGADPEHVSRHVTAWVEAWLARGVAPCAKHFPGHGSTTVDSHHAAAVDPRGLEELRAIDLVPFRAAIDAGVPLVMTSHVTYPKLDPLPATVSRRILTGLLREELGYQGVVVTDALEMKAIADEFGEEAGAHLALAAGADQLCIVLPEPELWFGCAAAVRTAIADGSLDEARVGEAAERVRKLAARFAKPAVSRASGASEASRVPGMSGMPGGSYDIGLRAARRALGAAPSAAALALGTSVPASVASVPASGASVPAPGGAVQAPGAAEPVASASAPASTPYIVDLFRAPHPALEWDRFDLVNLVRSVLPAAEGVSVTDEAVDCAEILRRAAGRPLVIATEDAELHPWQHSVRAALLAARPDALLIATGMPDAETAAASGFCTYGRGRANLRAAAEALAGGPET</sequence>
<dbReference type="SUPFAM" id="SSF51445">
    <property type="entry name" value="(Trans)glycosidases"/>
    <property type="match status" value="1"/>
</dbReference>
<comment type="similarity">
    <text evidence="1">Belongs to the glycosyl hydrolase 3 family.</text>
</comment>
<evidence type="ECO:0000313" key="6">
    <source>
        <dbReference type="Proteomes" id="UP001611548"/>
    </source>
</evidence>
<dbReference type="GO" id="GO:0016787">
    <property type="term" value="F:hydrolase activity"/>
    <property type="evidence" value="ECO:0007669"/>
    <property type="project" value="UniProtKB-KW"/>
</dbReference>
<evidence type="ECO:0000256" key="1">
    <source>
        <dbReference type="ARBA" id="ARBA00005336"/>
    </source>
</evidence>
<evidence type="ECO:0000313" key="5">
    <source>
        <dbReference type="EMBL" id="MFI1966389.1"/>
    </source>
</evidence>
<keyword evidence="3" id="KW-0326">Glycosidase</keyword>
<evidence type="ECO:0000256" key="3">
    <source>
        <dbReference type="ARBA" id="ARBA00023295"/>
    </source>
</evidence>
<dbReference type="InterPro" id="IPR036962">
    <property type="entry name" value="Glyco_hydro_3_N_sf"/>
</dbReference>
<gene>
    <name evidence="5" type="ORF">ACH429_20155</name>
</gene>
<comment type="caution">
    <text evidence="5">The sequence shown here is derived from an EMBL/GenBank/DDBJ whole genome shotgun (WGS) entry which is preliminary data.</text>
</comment>
<reference evidence="5 6" key="1">
    <citation type="submission" date="2024-10" db="EMBL/GenBank/DDBJ databases">
        <title>The Natural Products Discovery Center: Release of the First 8490 Sequenced Strains for Exploring Actinobacteria Biosynthetic Diversity.</title>
        <authorList>
            <person name="Kalkreuter E."/>
            <person name="Kautsar S.A."/>
            <person name="Yang D."/>
            <person name="Bader C.D."/>
            <person name="Teijaro C.N."/>
            <person name="Fluegel L."/>
            <person name="Davis C.M."/>
            <person name="Simpson J.R."/>
            <person name="Lauterbach L."/>
            <person name="Steele A.D."/>
            <person name="Gui C."/>
            <person name="Meng S."/>
            <person name="Li G."/>
            <person name="Viehrig K."/>
            <person name="Ye F."/>
            <person name="Su P."/>
            <person name="Kiefer A.F."/>
            <person name="Nichols A."/>
            <person name="Cepeda A.J."/>
            <person name="Yan W."/>
            <person name="Fan B."/>
            <person name="Jiang Y."/>
            <person name="Adhikari A."/>
            <person name="Zheng C.-J."/>
            <person name="Schuster L."/>
            <person name="Cowan T.M."/>
            <person name="Smanski M.J."/>
            <person name="Chevrette M.G."/>
            <person name="De Carvalho L.P.S."/>
            <person name="Shen B."/>
        </authorList>
    </citation>
    <scope>NUCLEOTIDE SEQUENCE [LARGE SCALE GENOMIC DNA]</scope>
    <source>
        <strain evidence="5 6">NPDC020327</strain>
    </source>
</reference>
<dbReference type="PANTHER" id="PTHR30480">
    <property type="entry name" value="BETA-HEXOSAMINIDASE-RELATED"/>
    <property type="match status" value="1"/>
</dbReference>
<dbReference type="Pfam" id="PF00933">
    <property type="entry name" value="Glyco_hydro_3"/>
    <property type="match status" value="1"/>
</dbReference>
<dbReference type="EMBL" id="JBIRWE010000008">
    <property type="protein sequence ID" value="MFI1966389.1"/>
    <property type="molecule type" value="Genomic_DNA"/>
</dbReference>
<evidence type="ECO:0000259" key="4">
    <source>
        <dbReference type="Pfam" id="PF00933"/>
    </source>
</evidence>
<feature type="domain" description="Glycoside hydrolase family 3 N-terminal" evidence="4">
    <location>
        <begin position="40"/>
        <end position="336"/>
    </location>
</feature>
<keyword evidence="2 5" id="KW-0378">Hydrolase</keyword>
<proteinExistence type="inferred from homology"/>
<accession>A0ABW7UYJ0</accession>
<dbReference type="InterPro" id="IPR050226">
    <property type="entry name" value="NagZ_Beta-hexosaminidase"/>
</dbReference>
<evidence type="ECO:0000256" key="2">
    <source>
        <dbReference type="ARBA" id="ARBA00022801"/>
    </source>
</evidence>
<protein>
    <submittedName>
        <fullName evidence="5">Glycoside hydrolase family 3 N-terminal domain-containing protein</fullName>
    </submittedName>
</protein>
<dbReference type="InterPro" id="IPR017853">
    <property type="entry name" value="GH"/>
</dbReference>
<dbReference type="Gene3D" id="3.20.20.300">
    <property type="entry name" value="Glycoside hydrolase, family 3, N-terminal domain"/>
    <property type="match status" value="1"/>
</dbReference>
<keyword evidence="6" id="KW-1185">Reference proteome</keyword>
<dbReference type="Proteomes" id="UP001611548">
    <property type="component" value="Unassembled WGS sequence"/>
</dbReference>
<name>A0ABW7UYJ0_9ACTN</name>
<organism evidence="5 6">
    <name type="scientific">Streptomyces pathocidini</name>
    <dbReference type="NCBI Taxonomy" id="1650571"/>
    <lineage>
        <taxon>Bacteria</taxon>
        <taxon>Bacillati</taxon>
        <taxon>Actinomycetota</taxon>
        <taxon>Actinomycetes</taxon>
        <taxon>Kitasatosporales</taxon>
        <taxon>Streptomycetaceae</taxon>
        <taxon>Streptomyces</taxon>
    </lineage>
</organism>
<dbReference type="InterPro" id="IPR001764">
    <property type="entry name" value="Glyco_hydro_3_N"/>
</dbReference>